<keyword evidence="3 8" id="KW-0540">Nuclease</keyword>
<dbReference type="GO" id="GO:0000287">
    <property type="term" value="F:magnesium ion binding"/>
    <property type="evidence" value="ECO:0007669"/>
    <property type="project" value="UniProtKB-UniRule"/>
</dbReference>
<proteinExistence type="inferred from homology"/>
<evidence type="ECO:0000256" key="2">
    <source>
        <dbReference type="ARBA" id="ARBA00022649"/>
    </source>
</evidence>
<evidence type="ECO:0000256" key="4">
    <source>
        <dbReference type="ARBA" id="ARBA00022723"/>
    </source>
</evidence>
<dbReference type="HAMAP" id="MF_00265">
    <property type="entry name" value="VapC_Nob1"/>
    <property type="match status" value="1"/>
</dbReference>
<keyword evidence="8" id="KW-0800">Toxin</keyword>
<dbReference type="InterPro" id="IPR022907">
    <property type="entry name" value="VapC_family"/>
</dbReference>
<dbReference type="GO" id="GO:0016787">
    <property type="term" value="F:hydrolase activity"/>
    <property type="evidence" value="ECO:0007669"/>
    <property type="project" value="UniProtKB-KW"/>
</dbReference>
<feature type="binding site" evidence="8">
    <location>
        <position position="6"/>
    </location>
    <ligand>
        <name>Mg(2+)</name>
        <dbReference type="ChEBI" id="CHEBI:18420"/>
    </ligand>
</feature>
<dbReference type="eggNOG" id="arCOG02219">
    <property type="taxonomic scope" value="Archaea"/>
</dbReference>
<evidence type="ECO:0000256" key="1">
    <source>
        <dbReference type="ARBA" id="ARBA00001946"/>
    </source>
</evidence>
<evidence type="ECO:0000259" key="9">
    <source>
        <dbReference type="Pfam" id="PF01850"/>
    </source>
</evidence>
<feature type="binding site" evidence="8">
    <location>
        <position position="97"/>
    </location>
    <ligand>
        <name>Mg(2+)</name>
        <dbReference type="ChEBI" id="CHEBI:18420"/>
    </ligand>
</feature>
<dbReference type="Pfam" id="PF01850">
    <property type="entry name" value="PIN"/>
    <property type="match status" value="1"/>
</dbReference>
<dbReference type="InterPro" id="IPR029060">
    <property type="entry name" value="PIN-like_dom_sf"/>
</dbReference>
<dbReference type="AlphaFoldDB" id="A0A0A7GB61"/>
<evidence type="ECO:0000256" key="3">
    <source>
        <dbReference type="ARBA" id="ARBA00022722"/>
    </source>
</evidence>
<evidence type="ECO:0000256" key="6">
    <source>
        <dbReference type="ARBA" id="ARBA00022842"/>
    </source>
</evidence>
<dbReference type="GeneID" id="24796788"/>
<dbReference type="CDD" id="cd09881">
    <property type="entry name" value="PIN_VapC4-5_FitB-like"/>
    <property type="match status" value="1"/>
</dbReference>
<evidence type="ECO:0000313" key="11">
    <source>
        <dbReference type="Proteomes" id="UP000030624"/>
    </source>
</evidence>
<dbReference type="EMBL" id="CP009552">
    <property type="protein sequence ID" value="AIY89244.1"/>
    <property type="molecule type" value="Genomic_DNA"/>
</dbReference>
<dbReference type="GO" id="GO:0090729">
    <property type="term" value="F:toxin activity"/>
    <property type="evidence" value="ECO:0007669"/>
    <property type="project" value="UniProtKB-KW"/>
</dbReference>
<dbReference type="SUPFAM" id="SSF88723">
    <property type="entry name" value="PIN domain-like"/>
    <property type="match status" value="1"/>
</dbReference>
<feature type="domain" description="PIN" evidence="9">
    <location>
        <begin position="3"/>
        <end position="124"/>
    </location>
</feature>
<dbReference type="RefSeq" id="WP_048090421.1">
    <property type="nucleotide sequence ID" value="NZ_CP009552.1"/>
</dbReference>
<comment type="similarity">
    <text evidence="7 8">Belongs to the PINc/VapC protein family.</text>
</comment>
<evidence type="ECO:0000256" key="8">
    <source>
        <dbReference type="HAMAP-Rule" id="MF_00265"/>
    </source>
</evidence>
<dbReference type="PANTHER" id="PTHR33653">
    <property type="entry name" value="RIBONUCLEASE VAPC2"/>
    <property type="match status" value="1"/>
</dbReference>
<dbReference type="InterPro" id="IPR050556">
    <property type="entry name" value="Type_II_TA_system_RNase"/>
</dbReference>
<organism evidence="10 11">
    <name type="scientific">Geoglobus acetivorans</name>
    <dbReference type="NCBI Taxonomy" id="565033"/>
    <lineage>
        <taxon>Archaea</taxon>
        <taxon>Methanobacteriati</taxon>
        <taxon>Methanobacteriota</taxon>
        <taxon>Archaeoglobi</taxon>
        <taxon>Archaeoglobales</taxon>
        <taxon>Archaeoglobaceae</taxon>
        <taxon>Geoglobus</taxon>
    </lineage>
</organism>
<dbReference type="InterPro" id="IPR002716">
    <property type="entry name" value="PIN_dom"/>
</dbReference>
<evidence type="ECO:0000256" key="7">
    <source>
        <dbReference type="ARBA" id="ARBA00038093"/>
    </source>
</evidence>
<gene>
    <name evidence="8" type="primary">vapC</name>
    <name evidence="10" type="ORF">GACE_0187</name>
</gene>
<dbReference type="EC" id="3.1.-.-" evidence="8"/>
<comment type="cofactor">
    <cofactor evidence="1 8">
        <name>Mg(2+)</name>
        <dbReference type="ChEBI" id="CHEBI:18420"/>
    </cofactor>
</comment>
<keyword evidence="4 8" id="KW-0479">Metal-binding</keyword>
<dbReference type="GO" id="GO:0004540">
    <property type="term" value="F:RNA nuclease activity"/>
    <property type="evidence" value="ECO:0007669"/>
    <property type="project" value="InterPro"/>
</dbReference>
<dbReference type="Gene3D" id="3.40.50.1010">
    <property type="entry name" value="5'-nuclease"/>
    <property type="match status" value="1"/>
</dbReference>
<comment type="function">
    <text evidence="8">Toxic component of a toxin-antitoxin (TA) system. An RNase.</text>
</comment>
<protein>
    <recommendedName>
        <fullName evidence="8">Ribonuclease VapC</fullName>
        <shortName evidence="8">RNase VapC</shortName>
        <ecNumber evidence="8">3.1.-.-</ecNumber>
    </recommendedName>
    <alternativeName>
        <fullName evidence="8">Putative toxin VapC</fullName>
    </alternativeName>
</protein>
<keyword evidence="2 8" id="KW-1277">Toxin-antitoxin system</keyword>
<evidence type="ECO:0000313" key="10">
    <source>
        <dbReference type="EMBL" id="AIY89244.1"/>
    </source>
</evidence>
<dbReference type="STRING" id="565033.GACE_0187"/>
<dbReference type="KEGG" id="gac:GACE_0187"/>
<dbReference type="PANTHER" id="PTHR33653:SF1">
    <property type="entry name" value="RIBONUCLEASE VAPC2"/>
    <property type="match status" value="1"/>
</dbReference>
<name>A0A0A7GB61_GEOAI</name>
<accession>A0A0A7GB61</accession>
<dbReference type="Proteomes" id="UP000030624">
    <property type="component" value="Chromosome"/>
</dbReference>
<sequence length="132" mass="15109">MEICLDTDVLIDFLRGKGKIVEVIKKLEEEHELLTTSINIFELYYGAYRTGRERNVNAVDELADRLEILKLTERSAKISGRILAELESDGRAIDFRDILIAGIVIENEAALFTGNKKHFQRVKGLKLFEIEE</sequence>
<dbReference type="HOGENOM" id="CLU_118482_3_2_2"/>
<evidence type="ECO:0000256" key="5">
    <source>
        <dbReference type="ARBA" id="ARBA00022801"/>
    </source>
</evidence>
<keyword evidence="5 8" id="KW-0378">Hydrolase</keyword>
<keyword evidence="6 8" id="KW-0460">Magnesium</keyword>
<reference evidence="10 11" key="1">
    <citation type="journal article" date="2015" name="Appl. Environ. Microbiol.">
        <title>The Geoglobus acetivorans genome: Fe(III) reduction, acetate utilization, autotrophic growth, and degradation of aromatic compounds in a hyperthermophilic archaeon.</title>
        <authorList>
            <person name="Mardanov A.V."/>
            <person name="Slododkina G.B."/>
            <person name="Slobodkin A.I."/>
            <person name="Beletsky A.V."/>
            <person name="Gavrilov S.N."/>
            <person name="Kublanov I.V."/>
            <person name="Bonch-Osmolovskaya E.A."/>
            <person name="Skryabin K.G."/>
            <person name="Ravin N.V."/>
        </authorList>
    </citation>
    <scope>NUCLEOTIDE SEQUENCE [LARGE SCALE GENOMIC DNA]</scope>
    <source>
        <strain evidence="10 11">SBH6</strain>
    </source>
</reference>